<organism evidence="8 9">
    <name type="scientific">Pseudoramibacter porci</name>
    <dbReference type="NCBI Taxonomy" id="2606631"/>
    <lineage>
        <taxon>Bacteria</taxon>
        <taxon>Bacillati</taxon>
        <taxon>Bacillota</taxon>
        <taxon>Clostridia</taxon>
        <taxon>Eubacteriales</taxon>
        <taxon>Eubacteriaceae</taxon>
        <taxon>Pseudoramibacter</taxon>
    </lineage>
</organism>
<name>A0A7X2NGI3_9FIRM</name>
<evidence type="ECO:0000256" key="4">
    <source>
        <dbReference type="ARBA" id="ARBA00022679"/>
    </source>
</evidence>
<dbReference type="InterPro" id="IPR000878">
    <property type="entry name" value="4pyrrol_Mease"/>
</dbReference>
<reference evidence="8 9" key="1">
    <citation type="submission" date="2019-08" db="EMBL/GenBank/DDBJ databases">
        <title>In-depth cultivation of the pig gut microbiome towards novel bacterial diversity and tailored functional studies.</title>
        <authorList>
            <person name="Wylensek D."/>
            <person name="Hitch T.C.A."/>
            <person name="Clavel T."/>
        </authorList>
    </citation>
    <scope>NUCLEOTIDE SEQUENCE [LARGE SCALE GENOMIC DNA]</scope>
    <source>
        <strain evidence="8 9">RF-744-FAT-4</strain>
    </source>
</reference>
<dbReference type="EC" id="2.1.1.198" evidence="6"/>
<comment type="subcellular location">
    <subcellularLocation>
        <location evidence="6">Cytoplasm</location>
    </subcellularLocation>
</comment>
<evidence type="ECO:0000256" key="1">
    <source>
        <dbReference type="ARBA" id="ARBA00022490"/>
    </source>
</evidence>
<dbReference type="Gene3D" id="3.40.1010.10">
    <property type="entry name" value="Cobalt-precorrin-4 Transmethylase, Domain 1"/>
    <property type="match status" value="1"/>
</dbReference>
<keyword evidence="2 6" id="KW-0698">rRNA processing</keyword>
<dbReference type="PIRSF" id="PIRSF005917">
    <property type="entry name" value="MTase_YraL"/>
    <property type="match status" value="1"/>
</dbReference>
<evidence type="ECO:0000256" key="5">
    <source>
        <dbReference type="ARBA" id="ARBA00022691"/>
    </source>
</evidence>
<keyword evidence="5 6" id="KW-0949">S-adenosyl-L-methionine</keyword>
<dbReference type="GO" id="GO:0005737">
    <property type="term" value="C:cytoplasm"/>
    <property type="evidence" value="ECO:0007669"/>
    <property type="project" value="UniProtKB-SubCell"/>
</dbReference>
<evidence type="ECO:0000256" key="2">
    <source>
        <dbReference type="ARBA" id="ARBA00022552"/>
    </source>
</evidence>
<dbReference type="InterPro" id="IPR018063">
    <property type="entry name" value="SAM_MeTrfase_RsmI_CS"/>
</dbReference>
<dbReference type="FunFam" id="3.40.1010.10:FF:000007">
    <property type="entry name" value="Ribosomal RNA small subunit methyltransferase I"/>
    <property type="match status" value="1"/>
</dbReference>
<evidence type="ECO:0000256" key="3">
    <source>
        <dbReference type="ARBA" id="ARBA00022603"/>
    </source>
</evidence>
<dbReference type="Gene3D" id="3.30.950.10">
    <property type="entry name" value="Methyltransferase, Cobalt-precorrin-4 Transmethylase, Domain 2"/>
    <property type="match status" value="1"/>
</dbReference>
<comment type="similarity">
    <text evidence="6">Belongs to the methyltransferase superfamily. RsmI family.</text>
</comment>
<dbReference type="RefSeq" id="WP_154576433.1">
    <property type="nucleotide sequence ID" value="NZ_VUMO01000007.1"/>
</dbReference>
<evidence type="ECO:0000256" key="6">
    <source>
        <dbReference type="HAMAP-Rule" id="MF_01877"/>
    </source>
</evidence>
<keyword evidence="3 6" id="KW-0489">Methyltransferase</keyword>
<dbReference type="InterPro" id="IPR014776">
    <property type="entry name" value="4pyrrole_Mease_sub2"/>
</dbReference>
<dbReference type="PANTHER" id="PTHR46111">
    <property type="entry name" value="RIBOSOMAL RNA SMALL SUBUNIT METHYLTRANSFERASE I"/>
    <property type="match status" value="1"/>
</dbReference>
<dbReference type="SUPFAM" id="SSF53790">
    <property type="entry name" value="Tetrapyrrole methylase"/>
    <property type="match status" value="1"/>
</dbReference>
<feature type="domain" description="Tetrapyrrole methylase" evidence="7">
    <location>
        <begin position="3"/>
        <end position="197"/>
    </location>
</feature>
<proteinExistence type="inferred from homology"/>
<comment type="catalytic activity">
    <reaction evidence="6">
        <text>cytidine(1402) in 16S rRNA + S-adenosyl-L-methionine = 2'-O-methylcytidine(1402) in 16S rRNA + S-adenosyl-L-homocysteine + H(+)</text>
        <dbReference type="Rhea" id="RHEA:42924"/>
        <dbReference type="Rhea" id="RHEA-COMP:10285"/>
        <dbReference type="Rhea" id="RHEA-COMP:10286"/>
        <dbReference type="ChEBI" id="CHEBI:15378"/>
        <dbReference type="ChEBI" id="CHEBI:57856"/>
        <dbReference type="ChEBI" id="CHEBI:59789"/>
        <dbReference type="ChEBI" id="CHEBI:74495"/>
        <dbReference type="ChEBI" id="CHEBI:82748"/>
        <dbReference type="EC" id="2.1.1.198"/>
    </reaction>
</comment>
<accession>A0A7X2NGI3</accession>
<dbReference type="PANTHER" id="PTHR46111:SF1">
    <property type="entry name" value="RIBOSOMAL RNA SMALL SUBUNIT METHYLTRANSFERASE I"/>
    <property type="match status" value="1"/>
</dbReference>
<dbReference type="InterPro" id="IPR008189">
    <property type="entry name" value="rRNA_ssu_MeTfrase_I"/>
</dbReference>
<sequence>MPLSIVGTPIGNLEDFSVRGVKTLEEADLIAAEDTRNTIKLLNHFDIHTPMTAYHKFNENAVTDELVEKMKAGAHVALVSDAGMPVLSDPGRILIRACQDAGIPVTAVPGPTASVTAVALSGINCQHFVFYGFLGKSNQSIQEGLAAIEKSPWPVVIYETPHRLLKTLSKMAAQFPDREMSISREITKRYEQTRRDSAAGQLNYFTENPPKGEFVLVIDGTGEEAAASDAASSLSEGPIADHMAHYLNLGMGEKDAMKAVAKDRGISKREVYKMVKIDGETS</sequence>
<dbReference type="Pfam" id="PF00590">
    <property type="entry name" value="TP_methylase"/>
    <property type="match status" value="1"/>
</dbReference>
<dbReference type="Proteomes" id="UP000461754">
    <property type="component" value="Unassembled WGS sequence"/>
</dbReference>
<evidence type="ECO:0000259" key="7">
    <source>
        <dbReference type="Pfam" id="PF00590"/>
    </source>
</evidence>
<evidence type="ECO:0000313" key="9">
    <source>
        <dbReference type="Proteomes" id="UP000461754"/>
    </source>
</evidence>
<dbReference type="PROSITE" id="PS01296">
    <property type="entry name" value="RSMI"/>
    <property type="match status" value="1"/>
</dbReference>
<dbReference type="NCBIfam" id="TIGR00096">
    <property type="entry name" value="16S rRNA (cytidine(1402)-2'-O)-methyltransferase"/>
    <property type="match status" value="1"/>
</dbReference>
<comment type="function">
    <text evidence="6">Catalyzes the 2'-O-methylation of the ribose of cytidine 1402 (C1402) in 16S rRNA.</text>
</comment>
<dbReference type="InterPro" id="IPR035996">
    <property type="entry name" value="4pyrrol_Methylase_sf"/>
</dbReference>
<gene>
    <name evidence="6 8" type="primary">rsmI</name>
    <name evidence="8" type="ORF">FYJ52_06545</name>
</gene>
<evidence type="ECO:0000313" key="8">
    <source>
        <dbReference type="EMBL" id="MSS20054.1"/>
    </source>
</evidence>
<keyword evidence="9" id="KW-1185">Reference proteome</keyword>
<protein>
    <recommendedName>
        <fullName evidence="6">Ribosomal RNA small subunit methyltransferase I</fullName>
        <ecNumber evidence="6">2.1.1.198</ecNumber>
    </recommendedName>
    <alternativeName>
        <fullName evidence="6">16S rRNA 2'-O-ribose C1402 methyltransferase</fullName>
    </alternativeName>
    <alternativeName>
        <fullName evidence="6">rRNA (cytidine-2'-O-)-methyltransferase RsmI</fullName>
    </alternativeName>
</protein>
<dbReference type="AlphaFoldDB" id="A0A7X2NGI3"/>
<dbReference type="HAMAP" id="MF_01877">
    <property type="entry name" value="16SrRNA_methyltr_I"/>
    <property type="match status" value="1"/>
</dbReference>
<dbReference type="InterPro" id="IPR014777">
    <property type="entry name" value="4pyrrole_Mease_sub1"/>
</dbReference>
<keyword evidence="1 6" id="KW-0963">Cytoplasm</keyword>
<dbReference type="EMBL" id="VUMO01000007">
    <property type="protein sequence ID" value="MSS20054.1"/>
    <property type="molecule type" value="Genomic_DNA"/>
</dbReference>
<dbReference type="GO" id="GO:0070677">
    <property type="term" value="F:rRNA (cytosine-2'-O-)-methyltransferase activity"/>
    <property type="evidence" value="ECO:0007669"/>
    <property type="project" value="UniProtKB-UniRule"/>
</dbReference>
<dbReference type="CDD" id="cd11648">
    <property type="entry name" value="RsmI"/>
    <property type="match status" value="1"/>
</dbReference>
<comment type="caution">
    <text evidence="8">The sequence shown here is derived from an EMBL/GenBank/DDBJ whole genome shotgun (WGS) entry which is preliminary data.</text>
</comment>
<keyword evidence="4 6" id="KW-0808">Transferase</keyword>